<name>A0AAV1N5I8_SCOSC</name>
<accession>A0AAV1N5I8</accession>
<dbReference type="InterPro" id="IPR051517">
    <property type="entry name" value="IFITM_antiviral_protein"/>
</dbReference>
<proteinExistence type="inferred from homology"/>
<dbReference type="EMBL" id="CAWUFR010000017">
    <property type="protein sequence ID" value="CAK6954418.1"/>
    <property type="molecule type" value="Genomic_DNA"/>
</dbReference>
<feature type="transmembrane region" description="Helical" evidence="6">
    <location>
        <begin position="144"/>
        <end position="170"/>
    </location>
</feature>
<organism evidence="8 9">
    <name type="scientific">Scomber scombrus</name>
    <name type="common">Atlantic mackerel</name>
    <name type="synonym">Scomber vernalis</name>
    <dbReference type="NCBI Taxonomy" id="13677"/>
    <lineage>
        <taxon>Eukaryota</taxon>
        <taxon>Metazoa</taxon>
        <taxon>Chordata</taxon>
        <taxon>Craniata</taxon>
        <taxon>Vertebrata</taxon>
        <taxon>Euteleostomi</taxon>
        <taxon>Actinopterygii</taxon>
        <taxon>Neopterygii</taxon>
        <taxon>Teleostei</taxon>
        <taxon>Neoteleostei</taxon>
        <taxon>Acanthomorphata</taxon>
        <taxon>Pelagiaria</taxon>
        <taxon>Scombriformes</taxon>
        <taxon>Scombridae</taxon>
        <taxon>Scomber</taxon>
    </lineage>
</organism>
<feature type="transmembrane region" description="Helical" evidence="6">
    <location>
        <begin position="99"/>
        <end position="123"/>
    </location>
</feature>
<keyword evidence="4 6" id="KW-1133">Transmembrane helix</keyword>
<gene>
    <name evidence="8" type="ORF">FSCOSCO3_A012237</name>
</gene>
<evidence type="ECO:0000313" key="9">
    <source>
        <dbReference type="Proteomes" id="UP001314229"/>
    </source>
</evidence>
<keyword evidence="9" id="KW-1185">Reference proteome</keyword>
<protein>
    <submittedName>
        <fullName evidence="8">Dispanin subfamily A member 2b-like</fullName>
    </submittedName>
</protein>
<evidence type="ECO:0000256" key="4">
    <source>
        <dbReference type="ARBA" id="ARBA00022989"/>
    </source>
</evidence>
<keyword evidence="3 6" id="KW-0812">Transmembrane</keyword>
<evidence type="ECO:0000256" key="7">
    <source>
        <dbReference type="SAM" id="SignalP"/>
    </source>
</evidence>
<dbReference type="InterPro" id="IPR007593">
    <property type="entry name" value="CD225/Dispanin_fam"/>
</dbReference>
<dbReference type="PANTHER" id="PTHR13999">
    <property type="entry name" value="INTERFERON INDUCIBLE TRANSMEMBRANE PROTEIN"/>
    <property type="match status" value="1"/>
</dbReference>
<keyword evidence="5 6" id="KW-0472">Membrane</keyword>
<feature type="signal peptide" evidence="7">
    <location>
        <begin position="1"/>
        <end position="16"/>
    </location>
</feature>
<dbReference type="AlphaFoldDB" id="A0AAV1N5I8"/>
<evidence type="ECO:0000256" key="2">
    <source>
        <dbReference type="ARBA" id="ARBA00006843"/>
    </source>
</evidence>
<dbReference type="Pfam" id="PF04505">
    <property type="entry name" value="CD225"/>
    <property type="match status" value="1"/>
</dbReference>
<evidence type="ECO:0000256" key="6">
    <source>
        <dbReference type="SAM" id="Phobius"/>
    </source>
</evidence>
<evidence type="ECO:0000256" key="1">
    <source>
        <dbReference type="ARBA" id="ARBA00004370"/>
    </source>
</evidence>
<dbReference type="Proteomes" id="UP001314229">
    <property type="component" value="Unassembled WGS sequence"/>
</dbReference>
<comment type="similarity">
    <text evidence="2">Belongs to the CD225/Dispanin family.</text>
</comment>
<evidence type="ECO:0000256" key="3">
    <source>
        <dbReference type="ARBA" id="ARBA00022692"/>
    </source>
</evidence>
<dbReference type="PANTHER" id="PTHR13999:SF31">
    <property type="entry name" value="IFITM1-RELATED"/>
    <property type="match status" value="1"/>
</dbReference>
<sequence length="177" mass="19207">MAVAALWCSWLARGKAVNPVVVKTVTVVTKGDSANIRPSFCCVLQTTVELTTMNPPGYQTEAFPLQGERHDVLPGQPAGPTIVQYTTVNVTADPPKDHIIWSLCCFVYFNPLCLGLAALIYSFKARDRKVARDLEGARHYGATARCLNILSTLLAVVTILISITAVVVYVGKKKIMA</sequence>
<evidence type="ECO:0000256" key="5">
    <source>
        <dbReference type="ARBA" id="ARBA00023136"/>
    </source>
</evidence>
<comment type="subcellular location">
    <subcellularLocation>
        <location evidence="1">Membrane</location>
    </subcellularLocation>
</comment>
<keyword evidence="7" id="KW-0732">Signal</keyword>
<evidence type="ECO:0000313" key="8">
    <source>
        <dbReference type="EMBL" id="CAK6954418.1"/>
    </source>
</evidence>
<comment type="caution">
    <text evidence="8">The sequence shown here is derived from an EMBL/GenBank/DDBJ whole genome shotgun (WGS) entry which is preliminary data.</text>
</comment>
<dbReference type="GO" id="GO:0005886">
    <property type="term" value="C:plasma membrane"/>
    <property type="evidence" value="ECO:0007669"/>
    <property type="project" value="TreeGrafter"/>
</dbReference>
<reference evidence="8 9" key="1">
    <citation type="submission" date="2024-01" db="EMBL/GenBank/DDBJ databases">
        <authorList>
            <person name="Alioto T."/>
            <person name="Alioto T."/>
            <person name="Gomez Garrido J."/>
        </authorList>
    </citation>
    <scope>NUCLEOTIDE SEQUENCE [LARGE SCALE GENOMIC DNA]</scope>
</reference>
<feature type="chain" id="PRO_5043696098" evidence="7">
    <location>
        <begin position="17"/>
        <end position="177"/>
    </location>
</feature>